<accession>A0A9P5NK22</accession>
<dbReference type="EMBL" id="JADNYJ010000064">
    <property type="protein sequence ID" value="KAF8894315.1"/>
    <property type="molecule type" value="Genomic_DNA"/>
</dbReference>
<gene>
    <name evidence="1" type="ORF">CPB84DRAFT_1782771</name>
</gene>
<dbReference type="Proteomes" id="UP000724874">
    <property type="component" value="Unassembled WGS sequence"/>
</dbReference>
<keyword evidence="2" id="KW-1185">Reference proteome</keyword>
<organism evidence="1 2">
    <name type="scientific">Gymnopilus junonius</name>
    <name type="common">Spectacular rustgill mushroom</name>
    <name type="synonym">Gymnopilus spectabilis subsp. junonius</name>
    <dbReference type="NCBI Taxonomy" id="109634"/>
    <lineage>
        <taxon>Eukaryota</taxon>
        <taxon>Fungi</taxon>
        <taxon>Dikarya</taxon>
        <taxon>Basidiomycota</taxon>
        <taxon>Agaricomycotina</taxon>
        <taxon>Agaricomycetes</taxon>
        <taxon>Agaricomycetidae</taxon>
        <taxon>Agaricales</taxon>
        <taxon>Agaricineae</taxon>
        <taxon>Hymenogastraceae</taxon>
        <taxon>Gymnopilus</taxon>
    </lineage>
</organism>
<proteinExistence type="predicted"/>
<dbReference type="AlphaFoldDB" id="A0A9P5NK22"/>
<comment type="caution">
    <text evidence="1">The sequence shown here is derived from an EMBL/GenBank/DDBJ whole genome shotgun (WGS) entry which is preliminary data.</text>
</comment>
<dbReference type="OrthoDB" id="2160638at2759"/>
<name>A0A9P5NK22_GYMJU</name>
<reference evidence="1" key="1">
    <citation type="submission" date="2020-11" db="EMBL/GenBank/DDBJ databases">
        <authorList>
            <consortium name="DOE Joint Genome Institute"/>
            <person name="Ahrendt S."/>
            <person name="Riley R."/>
            <person name="Andreopoulos W."/>
            <person name="LaButti K."/>
            <person name="Pangilinan J."/>
            <person name="Ruiz-duenas F.J."/>
            <person name="Barrasa J.M."/>
            <person name="Sanchez-Garcia M."/>
            <person name="Camarero S."/>
            <person name="Miyauchi S."/>
            <person name="Serrano A."/>
            <person name="Linde D."/>
            <person name="Babiker R."/>
            <person name="Drula E."/>
            <person name="Ayuso-Fernandez I."/>
            <person name="Pacheco R."/>
            <person name="Padilla G."/>
            <person name="Ferreira P."/>
            <person name="Barriuso J."/>
            <person name="Kellner H."/>
            <person name="Castanera R."/>
            <person name="Alfaro M."/>
            <person name="Ramirez L."/>
            <person name="Pisabarro A.G."/>
            <person name="Kuo A."/>
            <person name="Tritt A."/>
            <person name="Lipzen A."/>
            <person name="He G."/>
            <person name="Yan M."/>
            <person name="Ng V."/>
            <person name="Cullen D."/>
            <person name="Martin F."/>
            <person name="Rosso M.-N."/>
            <person name="Henrissat B."/>
            <person name="Hibbett D."/>
            <person name="Martinez A.T."/>
            <person name="Grigoriev I.V."/>
        </authorList>
    </citation>
    <scope>NUCLEOTIDE SEQUENCE</scope>
    <source>
        <strain evidence="1">AH 44721</strain>
    </source>
</reference>
<evidence type="ECO:0000313" key="1">
    <source>
        <dbReference type="EMBL" id="KAF8894315.1"/>
    </source>
</evidence>
<protein>
    <submittedName>
        <fullName evidence="1">Uncharacterized protein</fullName>
    </submittedName>
</protein>
<evidence type="ECO:0000313" key="2">
    <source>
        <dbReference type="Proteomes" id="UP000724874"/>
    </source>
</evidence>
<sequence>MWTLVVQMHSGLIPALGGCAGMCYNALWYSPVLLVMGGLPTLGWDFLPRQSWVRWLKEKRRPLRRSSNPPAPEAGGVELGNIPRKGIDTIIQKEPRNSEYSSPHRRQIMTVAVQEFQIPNNVIPKDSIPVVQPPSRMEASAHYPNENRSNLYPHHLRLIYSPHDPPRRLPPRAAPPSAIQQHATLVYPGWVSSPRLSAQAGIIQAMPGPNFNFHSIHRRASRRWIY</sequence>